<name>S6A3R4_9SPIR</name>
<gene>
    <name evidence="1" type="ORF">TPE_1321</name>
</gene>
<sequence length="284" mass="34270">MSQNYYFQNAMEYILKNLNETGFKMLKNGTIKKKAGDLSLEIITQRSRNNPNVLLHLSASIFNKNKVQLYQLLFTAPQSRAIYIPFYIKQKTLNFQALDRIIKDLNDHFVEPIHLLHENPKELFKNTKYQPEIRSEDYRYRIYLSKSLYEHFVTEEELKLFEENYIEYKCLENEIKRDTEEYLYYISNVVPNDFLLKNAKKYSNEKLLEILLFAYHFAKEENYHERFAIRYEYIKNRKSTNEELFVLVFCFIIVSGMESKILARLKKESNIDFVFRKKPLLFSL</sequence>
<dbReference type="EMBL" id="CP004120">
    <property type="protein sequence ID" value="AGT43816.1"/>
    <property type="molecule type" value="Genomic_DNA"/>
</dbReference>
<dbReference type="STRING" id="1291379.TPE_1321"/>
<organism evidence="1 2">
    <name type="scientific">Treponema pedis str. T A4</name>
    <dbReference type="NCBI Taxonomy" id="1291379"/>
    <lineage>
        <taxon>Bacteria</taxon>
        <taxon>Pseudomonadati</taxon>
        <taxon>Spirochaetota</taxon>
        <taxon>Spirochaetia</taxon>
        <taxon>Spirochaetales</taxon>
        <taxon>Treponemataceae</taxon>
        <taxon>Treponema</taxon>
    </lineage>
</organism>
<dbReference type="RefSeq" id="WP_020965116.1">
    <property type="nucleotide sequence ID" value="NC_022097.1"/>
</dbReference>
<accession>S6A3R4</accession>
<proteinExistence type="predicted"/>
<protein>
    <submittedName>
        <fullName evidence="1">Uncharacterized protein</fullName>
    </submittedName>
</protein>
<dbReference type="GeneID" id="301089906"/>
<dbReference type="PATRIC" id="fig|1291379.3.peg.1313"/>
<dbReference type="AlphaFoldDB" id="S6A3R4"/>
<evidence type="ECO:0000313" key="1">
    <source>
        <dbReference type="EMBL" id="AGT43816.1"/>
    </source>
</evidence>
<keyword evidence="2" id="KW-1185">Reference proteome</keyword>
<dbReference type="HOGENOM" id="CLU_979836_0_0_12"/>
<dbReference type="Proteomes" id="UP000015620">
    <property type="component" value="Chromosome"/>
</dbReference>
<evidence type="ECO:0000313" key="2">
    <source>
        <dbReference type="Proteomes" id="UP000015620"/>
    </source>
</evidence>
<dbReference type="KEGG" id="tped:TPE_1321"/>
<reference evidence="1 2" key="1">
    <citation type="journal article" date="2013" name="PLoS ONE">
        <title>Genome-Wide Relatedness of Treponema pedis, from Gingiva and Necrotic Skin Lesions of Pigs, with the Human Oral Pathogen Treponema denticola.</title>
        <authorList>
            <person name="Svartstrom O."/>
            <person name="Mushtaq M."/>
            <person name="Pringle M."/>
            <person name="Segerman B."/>
        </authorList>
    </citation>
    <scope>NUCLEOTIDE SEQUENCE [LARGE SCALE GENOMIC DNA]</scope>
    <source>
        <strain evidence="1">T A4</strain>
    </source>
</reference>